<evidence type="ECO:0000256" key="2">
    <source>
        <dbReference type="ARBA" id="ARBA00022857"/>
    </source>
</evidence>
<dbReference type="InterPro" id="IPR029036">
    <property type="entry name" value="P5CR_dimer"/>
</dbReference>
<keyword evidence="9" id="KW-1185">Reference proteome</keyword>
<protein>
    <recommendedName>
        <fullName evidence="4 5">Pyrroline-5-carboxylate reductase</fullName>
        <shortName evidence="4">P5C reductase</shortName>
        <shortName evidence="4">P5CR</shortName>
        <ecNumber evidence="4 5">1.5.1.2</ecNumber>
    </recommendedName>
    <alternativeName>
        <fullName evidence="4">PCA reductase</fullName>
    </alternativeName>
</protein>
<comment type="subcellular location">
    <subcellularLocation>
        <location evidence="4">Cytoplasm</location>
    </subcellularLocation>
</comment>
<gene>
    <name evidence="4 8" type="primary">proC</name>
    <name evidence="8" type="ORF">NM961_10910</name>
</gene>
<dbReference type="SUPFAM" id="SSF51735">
    <property type="entry name" value="NAD(P)-binding Rossmann-fold domains"/>
    <property type="match status" value="1"/>
</dbReference>
<feature type="domain" description="Pyrroline-5-carboxylate reductase dimerisation" evidence="7">
    <location>
        <begin position="170"/>
        <end position="274"/>
    </location>
</feature>
<keyword evidence="4" id="KW-0641">Proline biosynthesis</keyword>
<evidence type="ECO:0000259" key="6">
    <source>
        <dbReference type="Pfam" id="PF03807"/>
    </source>
</evidence>
<evidence type="ECO:0000313" key="8">
    <source>
        <dbReference type="EMBL" id="MCQ4165220.1"/>
    </source>
</evidence>
<keyword evidence="2 4" id="KW-0521">NADP</keyword>
<evidence type="ECO:0000256" key="5">
    <source>
        <dbReference type="NCBIfam" id="TIGR00112"/>
    </source>
</evidence>
<comment type="pathway">
    <text evidence="4">Amino-acid biosynthesis; L-proline biosynthesis; L-proline from L-glutamate 5-semialdehyde: step 1/1.</text>
</comment>
<accession>A0ABT1QSF8</accession>
<comment type="caution">
    <text evidence="8">The sequence shown here is derived from an EMBL/GenBank/DDBJ whole genome shotgun (WGS) entry which is preliminary data.</text>
</comment>
<dbReference type="EMBL" id="JANFQO010000008">
    <property type="protein sequence ID" value="MCQ4165220.1"/>
    <property type="molecule type" value="Genomic_DNA"/>
</dbReference>
<evidence type="ECO:0000256" key="4">
    <source>
        <dbReference type="HAMAP-Rule" id="MF_01925"/>
    </source>
</evidence>
<dbReference type="InterPro" id="IPR000304">
    <property type="entry name" value="Pyrroline-COOH_reductase"/>
</dbReference>
<name>A0ABT1QSF8_9GAMM</name>
<dbReference type="NCBIfam" id="TIGR00112">
    <property type="entry name" value="proC"/>
    <property type="match status" value="1"/>
</dbReference>
<dbReference type="EC" id="1.5.1.2" evidence="4 5"/>
<reference evidence="8" key="1">
    <citation type="submission" date="2022-07" db="EMBL/GenBank/DDBJ databases">
        <title>Tahibacter sp., a new gammaproteobacterium isolated from the silt sample collected at pig farm.</title>
        <authorList>
            <person name="Chen H."/>
        </authorList>
    </citation>
    <scope>NUCLEOTIDE SEQUENCE</scope>
    <source>
        <strain evidence="8">P2K</strain>
    </source>
</reference>
<keyword evidence="4" id="KW-0963">Cytoplasm</keyword>
<dbReference type="RefSeq" id="WP_255914322.1">
    <property type="nucleotide sequence ID" value="NZ_JANFQO010000008.1"/>
</dbReference>
<dbReference type="GO" id="GO:0004735">
    <property type="term" value="F:pyrroline-5-carboxylate reductase activity"/>
    <property type="evidence" value="ECO:0007669"/>
    <property type="project" value="UniProtKB-EC"/>
</dbReference>
<dbReference type="HAMAP" id="MF_01925">
    <property type="entry name" value="P5C_reductase"/>
    <property type="match status" value="1"/>
</dbReference>
<keyword evidence="4" id="KW-0028">Amino-acid biosynthesis</keyword>
<feature type="domain" description="Pyrroline-5-carboxylate reductase catalytic N-terminal" evidence="6">
    <location>
        <begin position="11"/>
        <end position="106"/>
    </location>
</feature>
<comment type="function">
    <text evidence="4">Catalyzes the reduction of 1-pyrroline-5-carboxylate (PCA) to L-proline.</text>
</comment>
<dbReference type="PIRSF" id="PIRSF000193">
    <property type="entry name" value="Pyrrol-5-carb_rd"/>
    <property type="match status" value="1"/>
</dbReference>
<comment type="catalytic activity">
    <reaction evidence="4">
        <text>L-proline + NADP(+) = (S)-1-pyrroline-5-carboxylate + NADPH + 2 H(+)</text>
        <dbReference type="Rhea" id="RHEA:14109"/>
        <dbReference type="ChEBI" id="CHEBI:15378"/>
        <dbReference type="ChEBI" id="CHEBI:17388"/>
        <dbReference type="ChEBI" id="CHEBI:57783"/>
        <dbReference type="ChEBI" id="CHEBI:58349"/>
        <dbReference type="ChEBI" id="CHEBI:60039"/>
        <dbReference type="EC" id="1.5.1.2"/>
    </reaction>
</comment>
<evidence type="ECO:0000256" key="3">
    <source>
        <dbReference type="ARBA" id="ARBA00023002"/>
    </source>
</evidence>
<keyword evidence="3 4" id="KW-0560">Oxidoreductase</keyword>
<comment type="catalytic activity">
    <reaction evidence="4">
        <text>L-proline + NAD(+) = (S)-1-pyrroline-5-carboxylate + NADH + 2 H(+)</text>
        <dbReference type="Rhea" id="RHEA:14105"/>
        <dbReference type="ChEBI" id="CHEBI:15378"/>
        <dbReference type="ChEBI" id="CHEBI:17388"/>
        <dbReference type="ChEBI" id="CHEBI:57540"/>
        <dbReference type="ChEBI" id="CHEBI:57945"/>
        <dbReference type="ChEBI" id="CHEBI:60039"/>
        <dbReference type="EC" id="1.5.1.2"/>
    </reaction>
</comment>
<sequence>MHDPTSSSSARIAFVGGGNMARSLIGGLVRQGHDAAAIRVAEPNADLRQALARDFGVAVFEHGRDAAAGAEAVLLAVKPQVMRPVCESLREVLQADRPLLISIAAGIRMDQLDAWCGGGVAVVRSMPNTPALIGAGASGLCANGRVDAAQRARAEQILGAAGLTVWIEAEEQMDIVTAISGSGPAYFFLLVEALEDAAVAEGLPRDAARLLACQTALGAGRMLREDGEAPAQLRQRVTSPNGTTQAALDRFAARGLRDVVADAVAAATQRGRELAAKSGD</sequence>
<dbReference type="Pfam" id="PF14748">
    <property type="entry name" value="P5CR_dimer"/>
    <property type="match status" value="1"/>
</dbReference>
<proteinExistence type="inferred from homology"/>
<organism evidence="8 9">
    <name type="scientific">Tahibacter harae</name>
    <dbReference type="NCBI Taxonomy" id="2963937"/>
    <lineage>
        <taxon>Bacteria</taxon>
        <taxon>Pseudomonadati</taxon>
        <taxon>Pseudomonadota</taxon>
        <taxon>Gammaproteobacteria</taxon>
        <taxon>Lysobacterales</taxon>
        <taxon>Rhodanobacteraceae</taxon>
        <taxon>Tahibacter</taxon>
    </lineage>
</organism>
<dbReference type="Pfam" id="PF03807">
    <property type="entry name" value="F420_oxidored"/>
    <property type="match status" value="1"/>
</dbReference>
<dbReference type="InterPro" id="IPR036291">
    <property type="entry name" value="NAD(P)-bd_dom_sf"/>
</dbReference>
<dbReference type="PANTHER" id="PTHR11645">
    <property type="entry name" value="PYRROLINE-5-CARBOXYLATE REDUCTASE"/>
    <property type="match status" value="1"/>
</dbReference>
<evidence type="ECO:0000259" key="7">
    <source>
        <dbReference type="Pfam" id="PF14748"/>
    </source>
</evidence>
<dbReference type="InterPro" id="IPR008927">
    <property type="entry name" value="6-PGluconate_DH-like_C_sf"/>
</dbReference>
<dbReference type="Gene3D" id="3.40.50.720">
    <property type="entry name" value="NAD(P)-binding Rossmann-like Domain"/>
    <property type="match status" value="1"/>
</dbReference>
<dbReference type="Proteomes" id="UP001165498">
    <property type="component" value="Unassembled WGS sequence"/>
</dbReference>
<evidence type="ECO:0000313" key="9">
    <source>
        <dbReference type="Proteomes" id="UP001165498"/>
    </source>
</evidence>
<dbReference type="SUPFAM" id="SSF48179">
    <property type="entry name" value="6-phosphogluconate dehydrogenase C-terminal domain-like"/>
    <property type="match status" value="1"/>
</dbReference>
<dbReference type="PANTHER" id="PTHR11645:SF0">
    <property type="entry name" value="PYRROLINE-5-CARBOXYLATE REDUCTASE 3"/>
    <property type="match status" value="1"/>
</dbReference>
<dbReference type="Gene3D" id="1.10.3730.10">
    <property type="entry name" value="ProC C-terminal domain-like"/>
    <property type="match status" value="1"/>
</dbReference>
<comment type="similarity">
    <text evidence="1 4">Belongs to the pyrroline-5-carboxylate reductase family.</text>
</comment>
<evidence type="ECO:0000256" key="1">
    <source>
        <dbReference type="ARBA" id="ARBA00005525"/>
    </source>
</evidence>
<dbReference type="InterPro" id="IPR028939">
    <property type="entry name" value="P5C_Rdtase_cat_N"/>
</dbReference>